<dbReference type="RefSeq" id="WP_018433008.1">
    <property type="nucleotide sequence ID" value="NZ_JACHDD010000017.1"/>
</dbReference>
<dbReference type="EMBL" id="JACHDD010000017">
    <property type="protein sequence ID" value="MBB5428966.1"/>
    <property type="molecule type" value="Genomic_DNA"/>
</dbReference>
<keyword evidence="2" id="KW-1185">Reference proteome</keyword>
<protein>
    <submittedName>
        <fullName evidence="1">Uncharacterized protein</fullName>
    </submittedName>
</protein>
<dbReference type="OrthoDB" id="9794094at2"/>
<dbReference type="AlphaFoldDB" id="A0A6I1QA03"/>
<dbReference type="Proteomes" id="UP000592780">
    <property type="component" value="Unassembled WGS sequence"/>
</dbReference>
<name>A0A6I1QA03_PARAM</name>
<evidence type="ECO:0000313" key="1">
    <source>
        <dbReference type="EMBL" id="MBB5428966.1"/>
    </source>
</evidence>
<comment type="caution">
    <text evidence="1">The sequence shown here is derived from an EMBL/GenBank/DDBJ whole genome shotgun (WGS) entry which is preliminary data.</text>
</comment>
<proteinExistence type="predicted"/>
<accession>A0A6I1QA03</accession>
<gene>
    <name evidence="1" type="ORF">HDG40_007161</name>
</gene>
<evidence type="ECO:0000313" key="2">
    <source>
        <dbReference type="Proteomes" id="UP000592780"/>
    </source>
</evidence>
<reference evidence="1 2" key="1">
    <citation type="submission" date="2020-08" db="EMBL/GenBank/DDBJ databases">
        <title>Genomic Encyclopedia of Type Strains, Phase IV (KMG-V): Genome sequencing to study the core and pangenomes of soil and plant-associated prokaryotes.</title>
        <authorList>
            <person name="Whitman W."/>
        </authorList>
    </citation>
    <scope>NUCLEOTIDE SEQUENCE [LARGE SCALE GENOMIC DNA]</scope>
    <source>
        <strain evidence="1 2">JPY158</strain>
    </source>
</reference>
<sequence>MAKKLERRDKRQLAGCDSNCEAESARSGMNRRCHRINTRSRNASLARSGAARADVPRVEVVFYKEILDHRGFPHHCEVMRVCFDGAAQEAAISGAIHRFERLQRVTTWKVAADGYEVVTH</sequence>
<organism evidence="1 2">
    <name type="scientific">Paraburkholderia atlantica</name>
    <dbReference type="NCBI Taxonomy" id="2654982"/>
    <lineage>
        <taxon>Bacteria</taxon>
        <taxon>Pseudomonadati</taxon>
        <taxon>Pseudomonadota</taxon>
        <taxon>Betaproteobacteria</taxon>
        <taxon>Burkholderiales</taxon>
        <taxon>Burkholderiaceae</taxon>
        <taxon>Paraburkholderia</taxon>
    </lineage>
</organism>